<reference evidence="12" key="1">
    <citation type="submission" date="2020-05" db="EMBL/GenBank/DDBJ databases">
        <authorList>
            <person name="Chiriac C."/>
            <person name="Salcher M."/>
            <person name="Ghai R."/>
            <person name="Kavagutti S V."/>
        </authorList>
    </citation>
    <scope>NUCLEOTIDE SEQUENCE</scope>
</reference>
<feature type="transmembrane region" description="Helical" evidence="10">
    <location>
        <begin position="24"/>
        <end position="44"/>
    </location>
</feature>
<accession>A0A6J6SQK0</accession>
<evidence type="ECO:0000256" key="5">
    <source>
        <dbReference type="ARBA" id="ARBA00022679"/>
    </source>
</evidence>
<dbReference type="Pfam" id="PF04188">
    <property type="entry name" value="Mannosyl_trans2"/>
    <property type="match status" value="1"/>
</dbReference>
<feature type="transmembrane region" description="Helical" evidence="10">
    <location>
        <begin position="138"/>
        <end position="159"/>
    </location>
</feature>
<evidence type="ECO:0000256" key="6">
    <source>
        <dbReference type="ARBA" id="ARBA00022692"/>
    </source>
</evidence>
<dbReference type="EMBL" id="CAFBMT010000016">
    <property type="protein sequence ID" value="CAB4945775.1"/>
    <property type="molecule type" value="Genomic_DNA"/>
</dbReference>
<keyword evidence="3" id="KW-0337">GPI-anchor biosynthesis</keyword>
<feature type="transmembrane region" description="Helical" evidence="10">
    <location>
        <begin position="313"/>
        <end position="329"/>
    </location>
</feature>
<feature type="transmembrane region" description="Helical" evidence="10">
    <location>
        <begin position="248"/>
        <end position="267"/>
    </location>
</feature>
<keyword evidence="4" id="KW-0328">Glycosyltransferase</keyword>
<gene>
    <name evidence="12" type="ORF">UFOPK2656_02623</name>
    <name evidence="13" type="ORF">UFOPK3099_00543</name>
    <name evidence="14" type="ORF">UFOPK3651_02504</name>
    <name evidence="15" type="ORF">UFOPK3931_01785</name>
    <name evidence="11" type="ORF">UFOPK4189_02492</name>
</gene>
<evidence type="ECO:0000256" key="2">
    <source>
        <dbReference type="ARBA" id="ARBA00004687"/>
    </source>
</evidence>
<name>A0A6J6SQK0_9ZZZZ</name>
<feature type="transmembrane region" description="Helical" evidence="10">
    <location>
        <begin position="224"/>
        <end position="241"/>
    </location>
</feature>
<dbReference type="EMBL" id="CAFAAV010000027">
    <property type="protein sequence ID" value="CAB4808058.1"/>
    <property type="molecule type" value="Genomic_DNA"/>
</dbReference>
<evidence type="ECO:0000256" key="8">
    <source>
        <dbReference type="ARBA" id="ARBA00022989"/>
    </source>
</evidence>
<evidence type="ECO:0000256" key="3">
    <source>
        <dbReference type="ARBA" id="ARBA00022502"/>
    </source>
</evidence>
<dbReference type="PANTHER" id="PTHR12468">
    <property type="entry name" value="GPI MANNOSYLTRANSFERASE 2"/>
    <property type="match status" value="1"/>
</dbReference>
<sequence>MTDLIEPQPAPPAVWRRALTTAGLVYLFSRVCVAVGAAIVAAGLRADENLRVEKFPWARWASPYYAGKPIPKNALRPMIDVLTGWDGVWYLRIVKHGYPAIVQAKVTYDVPDARAAFFPTYPILVKAFDTILPGGADLASLFVNFVLGALVVWLVGLLARSLFDVQVAQRAMILTALFPGSFVLSFAYTEALLLVLAAATFLLLMRHQWWTAGLVAALGTATRPNGVALVAACAVAAWIAIRTNREWRALAAPAIAPLGFLGFQLWLGRHTHETMVWFRVQSEAWGEGTSFGSTALRRTWQAFIRPMTSPTNTITAVSVLTLVVLFWMLRRYRLPLMMTAYSIVVVALMLLPETVTARPRFIFTAFPLLIPAAAWFEREKPHWWPWLLSCCAVGLVTLTALYGVNAAVP</sequence>
<keyword evidence="5" id="KW-0808">Transferase</keyword>
<feature type="transmembrane region" description="Helical" evidence="10">
    <location>
        <begin position="171"/>
        <end position="204"/>
    </location>
</feature>
<comment type="subcellular location">
    <subcellularLocation>
        <location evidence="1">Endoplasmic reticulum membrane</location>
        <topology evidence="1">Multi-pass membrane protein</topology>
    </subcellularLocation>
</comment>
<evidence type="ECO:0000313" key="12">
    <source>
        <dbReference type="EMBL" id="CAB4737064.1"/>
    </source>
</evidence>
<comment type="pathway">
    <text evidence="2">Glycolipid biosynthesis; glycosylphosphatidylinositol-anchor biosynthesis.</text>
</comment>
<evidence type="ECO:0000256" key="7">
    <source>
        <dbReference type="ARBA" id="ARBA00022824"/>
    </source>
</evidence>
<evidence type="ECO:0000256" key="10">
    <source>
        <dbReference type="SAM" id="Phobius"/>
    </source>
</evidence>
<dbReference type="EMBL" id="CAESGF010000017">
    <property type="protein sequence ID" value="CAB4364733.1"/>
    <property type="molecule type" value="Genomic_DNA"/>
</dbReference>
<evidence type="ECO:0000313" key="14">
    <source>
        <dbReference type="EMBL" id="CAB4945775.1"/>
    </source>
</evidence>
<proteinExistence type="predicted"/>
<organism evidence="12">
    <name type="scientific">freshwater metagenome</name>
    <dbReference type="NCBI Taxonomy" id="449393"/>
    <lineage>
        <taxon>unclassified sequences</taxon>
        <taxon>metagenomes</taxon>
        <taxon>ecological metagenomes</taxon>
    </lineage>
</organism>
<feature type="transmembrane region" description="Helical" evidence="10">
    <location>
        <begin position="383"/>
        <end position="404"/>
    </location>
</feature>
<dbReference type="UniPathway" id="UPA00196"/>
<evidence type="ECO:0000256" key="1">
    <source>
        <dbReference type="ARBA" id="ARBA00004477"/>
    </source>
</evidence>
<dbReference type="AlphaFoldDB" id="A0A6J6SQK0"/>
<evidence type="ECO:0000313" key="15">
    <source>
        <dbReference type="EMBL" id="CAB4995768.1"/>
    </source>
</evidence>
<dbReference type="PANTHER" id="PTHR12468:SF2">
    <property type="entry name" value="GPI MANNOSYLTRANSFERASE 2"/>
    <property type="match status" value="1"/>
</dbReference>
<evidence type="ECO:0000313" key="11">
    <source>
        <dbReference type="EMBL" id="CAB4364733.1"/>
    </source>
</evidence>
<dbReference type="GO" id="GO:0004376">
    <property type="term" value="F:GPI mannosyltransferase activity"/>
    <property type="evidence" value="ECO:0007669"/>
    <property type="project" value="InterPro"/>
</dbReference>
<evidence type="ECO:0000256" key="4">
    <source>
        <dbReference type="ARBA" id="ARBA00022676"/>
    </source>
</evidence>
<dbReference type="GO" id="GO:0006506">
    <property type="term" value="P:GPI anchor biosynthetic process"/>
    <property type="evidence" value="ECO:0007669"/>
    <property type="project" value="UniProtKB-UniPathway"/>
</dbReference>
<dbReference type="InterPro" id="IPR007315">
    <property type="entry name" value="PIG-V/Gpi18"/>
</dbReference>
<dbReference type="GO" id="GO:0005789">
    <property type="term" value="C:endoplasmic reticulum membrane"/>
    <property type="evidence" value="ECO:0007669"/>
    <property type="project" value="UniProtKB-SubCell"/>
</dbReference>
<evidence type="ECO:0000256" key="9">
    <source>
        <dbReference type="ARBA" id="ARBA00023136"/>
    </source>
</evidence>
<keyword evidence="7" id="KW-0256">Endoplasmic reticulum</keyword>
<dbReference type="EMBL" id="CAEZYF010000020">
    <property type="protein sequence ID" value="CAB4737064.1"/>
    <property type="molecule type" value="Genomic_DNA"/>
</dbReference>
<dbReference type="GO" id="GO:0000009">
    <property type="term" value="F:alpha-1,6-mannosyltransferase activity"/>
    <property type="evidence" value="ECO:0007669"/>
    <property type="project" value="InterPro"/>
</dbReference>
<keyword evidence="6 10" id="KW-0812">Transmembrane</keyword>
<dbReference type="EMBL" id="CAFBOL010000047">
    <property type="protein sequence ID" value="CAB4995768.1"/>
    <property type="molecule type" value="Genomic_DNA"/>
</dbReference>
<keyword evidence="8 10" id="KW-1133">Transmembrane helix</keyword>
<protein>
    <submittedName>
        <fullName evidence="12">Unannotated protein</fullName>
    </submittedName>
</protein>
<evidence type="ECO:0000313" key="13">
    <source>
        <dbReference type="EMBL" id="CAB4808058.1"/>
    </source>
</evidence>
<keyword evidence="9 10" id="KW-0472">Membrane</keyword>